<name>A0ABU1AMW8_9BACT</name>
<dbReference type="CDD" id="cd07377">
    <property type="entry name" value="WHTH_GntR"/>
    <property type="match status" value="1"/>
</dbReference>
<comment type="caution">
    <text evidence="5">The sequence shown here is derived from an EMBL/GenBank/DDBJ whole genome shotgun (WGS) entry which is preliminary data.</text>
</comment>
<organism evidence="5 6">
    <name type="scientific">Thalassobacterium sedimentorum</name>
    <dbReference type="NCBI Taxonomy" id="3041258"/>
    <lineage>
        <taxon>Bacteria</taxon>
        <taxon>Pseudomonadati</taxon>
        <taxon>Verrucomicrobiota</taxon>
        <taxon>Opitutia</taxon>
        <taxon>Puniceicoccales</taxon>
        <taxon>Coraliomargaritaceae</taxon>
        <taxon>Thalassobacterium</taxon>
    </lineage>
</organism>
<dbReference type="RefSeq" id="WP_308986580.1">
    <property type="nucleotide sequence ID" value="NZ_JARXIC010000048.1"/>
</dbReference>
<dbReference type="Gene3D" id="1.10.10.10">
    <property type="entry name" value="Winged helix-like DNA-binding domain superfamily/Winged helix DNA-binding domain"/>
    <property type="match status" value="1"/>
</dbReference>
<dbReference type="PROSITE" id="PS50949">
    <property type="entry name" value="HTH_GNTR"/>
    <property type="match status" value="1"/>
</dbReference>
<evidence type="ECO:0000259" key="4">
    <source>
        <dbReference type="PROSITE" id="PS50949"/>
    </source>
</evidence>
<dbReference type="PANTHER" id="PTHR30146:SF155">
    <property type="entry name" value="ALANINE RACEMASE"/>
    <property type="match status" value="1"/>
</dbReference>
<dbReference type="EMBL" id="JARXIC010000048">
    <property type="protein sequence ID" value="MDQ8196140.1"/>
    <property type="molecule type" value="Genomic_DNA"/>
</dbReference>
<sequence length="359" mass="40083">MPLHLKKNLADRTADEISKLINLGRWRDTLPSERNLAQELGVSRSTLRTALTQLINQGILNKKQGKSTRIVHRNITESPPPSKVVAFLTPLPIGSFFTHYEYPLWYEALELKLRRRGYDLELLYLPQLSGKSLDHKLKSLIRRHSINACMLHQSSLPLQNWFSQNKLPAVVIGSLQQGVNLAAYDVDNRAVCRHAANTLLRIGHERIAFLVPESGLAGDLLSESGFNEAISSATRSDGIIFRHKGTPQSQRIVLQRILSATPRITGLIISHAKDVPLVMITAAELGRPIPQEISIISLKDHGFLNLLLPLPSKYVIDDTVFASGLARTLDTQIKQGHYECKNTFVFPDYIEGASVQSLK</sequence>
<evidence type="ECO:0000256" key="1">
    <source>
        <dbReference type="ARBA" id="ARBA00023015"/>
    </source>
</evidence>
<dbReference type="Pfam" id="PF13377">
    <property type="entry name" value="Peripla_BP_3"/>
    <property type="match status" value="1"/>
</dbReference>
<protein>
    <submittedName>
        <fullName evidence="5">GntR family transcriptional regulator</fullName>
    </submittedName>
</protein>
<gene>
    <name evidence="5" type="ORF">QEH59_17020</name>
</gene>
<keyword evidence="1" id="KW-0805">Transcription regulation</keyword>
<dbReference type="Gene3D" id="3.40.50.2300">
    <property type="match status" value="2"/>
</dbReference>
<dbReference type="SMART" id="SM00345">
    <property type="entry name" value="HTH_GNTR"/>
    <property type="match status" value="1"/>
</dbReference>
<feature type="domain" description="HTH gntR-type" evidence="4">
    <location>
        <begin position="3"/>
        <end position="73"/>
    </location>
</feature>
<proteinExistence type="predicted"/>
<dbReference type="InterPro" id="IPR036388">
    <property type="entry name" value="WH-like_DNA-bd_sf"/>
</dbReference>
<reference evidence="5 6" key="1">
    <citation type="submission" date="2023-04" db="EMBL/GenBank/DDBJ databases">
        <title>A novel bacteria isolated from coastal sediment.</title>
        <authorList>
            <person name="Liu X.-J."/>
            <person name="Du Z.-J."/>
        </authorList>
    </citation>
    <scope>NUCLEOTIDE SEQUENCE [LARGE SCALE GENOMIC DNA]</scope>
    <source>
        <strain evidence="5 6">SDUM461004</strain>
    </source>
</reference>
<keyword evidence="6" id="KW-1185">Reference proteome</keyword>
<evidence type="ECO:0000313" key="6">
    <source>
        <dbReference type="Proteomes" id="UP001243717"/>
    </source>
</evidence>
<accession>A0ABU1AMW8</accession>
<dbReference type="InterPro" id="IPR000524">
    <property type="entry name" value="Tscrpt_reg_HTH_GntR"/>
</dbReference>
<keyword evidence="3" id="KW-0804">Transcription</keyword>
<evidence type="ECO:0000256" key="2">
    <source>
        <dbReference type="ARBA" id="ARBA00023125"/>
    </source>
</evidence>
<dbReference type="InterPro" id="IPR036390">
    <property type="entry name" value="WH_DNA-bd_sf"/>
</dbReference>
<evidence type="ECO:0000256" key="3">
    <source>
        <dbReference type="ARBA" id="ARBA00023163"/>
    </source>
</evidence>
<dbReference type="PANTHER" id="PTHR30146">
    <property type="entry name" value="LACI-RELATED TRANSCRIPTIONAL REPRESSOR"/>
    <property type="match status" value="1"/>
</dbReference>
<dbReference type="InterPro" id="IPR046335">
    <property type="entry name" value="LacI/GalR-like_sensor"/>
</dbReference>
<dbReference type="SUPFAM" id="SSF46785">
    <property type="entry name" value="Winged helix' DNA-binding domain"/>
    <property type="match status" value="1"/>
</dbReference>
<evidence type="ECO:0000313" key="5">
    <source>
        <dbReference type="EMBL" id="MDQ8196140.1"/>
    </source>
</evidence>
<dbReference type="PRINTS" id="PR00035">
    <property type="entry name" value="HTHGNTR"/>
</dbReference>
<dbReference type="SUPFAM" id="SSF53822">
    <property type="entry name" value="Periplasmic binding protein-like I"/>
    <property type="match status" value="1"/>
</dbReference>
<dbReference type="Proteomes" id="UP001243717">
    <property type="component" value="Unassembled WGS sequence"/>
</dbReference>
<keyword evidence="2" id="KW-0238">DNA-binding</keyword>
<dbReference type="InterPro" id="IPR028082">
    <property type="entry name" value="Peripla_BP_I"/>
</dbReference>
<dbReference type="Pfam" id="PF00392">
    <property type="entry name" value="GntR"/>
    <property type="match status" value="1"/>
</dbReference>